<feature type="domain" description="Disease resistance protein RPS4B/Roq1-like leucine-rich repeats" evidence="6">
    <location>
        <begin position="558"/>
        <end position="640"/>
    </location>
</feature>
<keyword evidence="3" id="KW-0611">Plant defense</keyword>
<keyword evidence="7" id="KW-1185">Reference proteome</keyword>
<dbReference type="PRINTS" id="PR00364">
    <property type="entry name" value="DISEASERSIST"/>
</dbReference>
<organism evidence="7 8">
    <name type="scientific">Juglans regia</name>
    <name type="common">English walnut</name>
    <dbReference type="NCBI Taxonomy" id="51240"/>
    <lineage>
        <taxon>Eukaryota</taxon>
        <taxon>Viridiplantae</taxon>
        <taxon>Streptophyta</taxon>
        <taxon>Embryophyta</taxon>
        <taxon>Tracheophyta</taxon>
        <taxon>Spermatophyta</taxon>
        <taxon>Magnoliopsida</taxon>
        <taxon>eudicotyledons</taxon>
        <taxon>Gunneridae</taxon>
        <taxon>Pentapetalae</taxon>
        <taxon>rosids</taxon>
        <taxon>fabids</taxon>
        <taxon>Fagales</taxon>
        <taxon>Juglandaceae</taxon>
        <taxon>Juglans</taxon>
    </lineage>
</organism>
<dbReference type="Gene3D" id="1.10.8.430">
    <property type="entry name" value="Helical domain of apoptotic protease-activating factors"/>
    <property type="match status" value="1"/>
</dbReference>
<dbReference type="RefSeq" id="XP_018830360.2">
    <property type="nucleotide sequence ID" value="XM_018974815.2"/>
</dbReference>
<dbReference type="InterPro" id="IPR058546">
    <property type="entry name" value="RPS4B/Roq1-like_LRR"/>
</dbReference>
<sequence>MKLQLWKAALQEVANLSGYHLIRNGWNESEFIEEIVQDISRMANDHLYLHVAEHPVGLKPHVEDVNLLLSIGTKDIRMIGIFGVGGIGKTTLAKAIYNSIAFRFEASCFLPIDSDTWNQVNRLVQLQETLLFNILGECKSLKVDNIDTGISKIKRRLHSKRVLLILDGVDHLDQLKTLAGARDWFGKGSRIIITTRDQHLLPAHGVDSTYEMTGLNQDDAFQLFCWHAFRSENPVDSYGEFVEQIINYAGSLPLVLTVLGSDLYGRTKKEWVSSMDEYKKIPHQDIQKILQTSYDRLSENEKNVFLDIACFFNGQWLDDVIIKILDNFGFFPNSSIPRLREKCLISKSDGRLQMHDLLRDMGREVVRQESLKNPGPRSRLFFHKDVRKVLEEDIGTYRVEAIVVDFPEGADIIRLSPKAFKNMKRLRLFRCRNAHFSGEPNCLPNSVSVLDWPNCPLQSMPSEFRGDELFILRMPGSRIQEIHLEYFKNLTVMNFRDCDFLTKFSDISSCPNLKEIDLRSCKNLVEVHDSVGLQLDKLVKLNLGRCFNLKSFPRGLQLRSLRFLDLSDCSSLQNFPEIECEMKHLHEVHLMGTSIEELPSSIGYLTGLAYLLLSRSINLKRLPSSFHQLRSLQYMSLDHCPNIISFGMEEEMHNGQPTPYVVPTSWENEASVGAELFPLPPPTKSTTALKLFLINSGLSKSNFFGPFSCFRNLELEVLDLSGSDIVSIPASIKTFVRLWRLHLDDCKQLQEIMEFPPNLEELYADGCISLERLPEISKIFHFPMLKWIKLTRCYKLVNNMGNYCMPNSAWNEAKMIFPGNKIPDWFSHCKETSNGSHRCEFDIKGSPRYNLDDIIGISFCAVIEPVGTERLTVDIMIGSTKLFGNRCVGKFDEMDSDHVWFEHLRPRIVEPANNLRIIFESNPNLVTFKRCGVHLSYKTMNRMRKMMKMLMSIWTHPLKILEI</sequence>
<dbReference type="PANTHER" id="PTHR11017:SF570">
    <property type="entry name" value="DISEASE RESISTANCE PROTEIN (TIR-NBS CLASS)-RELATED"/>
    <property type="match status" value="1"/>
</dbReference>
<dbReference type="SUPFAM" id="SSF46785">
    <property type="entry name" value="Winged helix' DNA-binding domain"/>
    <property type="match status" value="1"/>
</dbReference>
<feature type="domain" description="NB-ARC" evidence="4">
    <location>
        <begin position="62"/>
        <end position="232"/>
    </location>
</feature>
<evidence type="ECO:0000256" key="1">
    <source>
        <dbReference type="ARBA" id="ARBA00022614"/>
    </source>
</evidence>
<dbReference type="Gene3D" id="3.40.50.300">
    <property type="entry name" value="P-loop containing nucleotide triphosphate hydrolases"/>
    <property type="match status" value="1"/>
</dbReference>
<evidence type="ECO:0000256" key="3">
    <source>
        <dbReference type="ARBA" id="ARBA00022821"/>
    </source>
</evidence>
<gene>
    <name evidence="8" type="primary">LOC108998298</name>
</gene>
<dbReference type="Gramene" id="Jr06_11740_p1">
    <property type="protein sequence ID" value="cds.Jr06_11740_p1"/>
    <property type="gene ID" value="Jr06_11740"/>
</dbReference>
<dbReference type="PANTHER" id="PTHR11017">
    <property type="entry name" value="LEUCINE-RICH REPEAT-CONTAINING PROTEIN"/>
    <property type="match status" value="1"/>
</dbReference>
<evidence type="ECO:0000313" key="8">
    <source>
        <dbReference type="RefSeq" id="XP_018830360.2"/>
    </source>
</evidence>
<keyword evidence="2" id="KW-0677">Repeat</keyword>
<dbReference type="Pfam" id="PF23282">
    <property type="entry name" value="WHD_ROQ1"/>
    <property type="match status" value="1"/>
</dbReference>
<dbReference type="GeneID" id="108998298"/>
<dbReference type="GO" id="GO:0006952">
    <property type="term" value="P:defense response"/>
    <property type="evidence" value="ECO:0007669"/>
    <property type="project" value="InterPro"/>
</dbReference>
<dbReference type="InterPro" id="IPR032675">
    <property type="entry name" value="LRR_dom_sf"/>
</dbReference>
<dbReference type="KEGG" id="jre:108998298"/>
<dbReference type="InterPro" id="IPR002182">
    <property type="entry name" value="NB-ARC"/>
</dbReference>
<dbReference type="InterPro" id="IPR035897">
    <property type="entry name" value="Toll_tir_struct_dom_sf"/>
</dbReference>
<proteinExistence type="predicted"/>
<dbReference type="Gene3D" id="3.40.50.10140">
    <property type="entry name" value="Toll/interleukin-1 receptor homology (TIR) domain"/>
    <property type="match status" value="1"/>
</dbReference>
<dbReference type="GO" id="GO:0043531">
    <property type="term" value="F:ADP binding"/>
    <property type="evidence" value="ECO:0007669"/>
    <property type="project" value="InterPro"/>
</dbReference>
<dbReference type="Gene3D" id="3.80.10.10">
    <property type="entry name" value="Ribonuclease Inhibitor"/>
    <property type="match status" value="2"/>
</dbReference>
<feature type="domain" description="Disease resistance protein Roq1-like winged-helix" evidence="5">
    <location>
        <begin position="299"/>
        <end position="370"/>
    </location>
</feature>
<keyword evidence="1" id="KW-0433">Leucine-rich repeat</keyword>
<dbReference type="InterPro" id="IPR044974">
    <property type="entry name" value="Disease_R_plants"/>
</dbReference>
<dbReference type="OrthoDB" id="1645191at2759"/>
<dbReference type="Pfam" id="PF00931">
    <property type="entry name" value="NB-ARC"/>
    <property type="match status" value="1"/>
</dbReference>
<dbReference type="Proteomes" id="UP000235220">
    <property type="component" value="Chromosome 6"/>
</dbReference>
<evidence type="ECO:0000259" key="6">
    <source>
        <dbReference type="Pfam" id="PF23286"/>
    </source>
</evidence>
<dbReference type="InterPro" id="IPR042197">
    <property type="entry name" value="Apaf_helical"/>
</dbReference>
<name>A0A2I4FFD5_JUGRE</name>
<dbReference type="InterPro" id="IPR027417">
    <property type="entry name" value="P-loop_NTPase"/>
</dbReference>
<accession>A0A2I4FFD5</accession>
<dbReference type="SUPFAM" id="SSF52058">
    <property type="entry name" value="L domain-like"/>
    <property type="match status" value="1"/>
</dbReference>
<dbReference type="InterPro" id="IPR036390">
    <property type="entry name" value="WH_DNA-bd_sf"/>
</dbReference>
<evidence type="ECO:0000259" key="5">
    <source>
        <dbReference type="Pfam" id="PF23282"/>
    </source>
</evidence>
<dbReference type="AlphaFoldDB" id="A0A2I4FFD5"/>
<dbReference type="SUPFAM" id="SSF52540">
    <property type="entry name" value="P-loop containing nucleoside triphosphate hydrolases"/>
    <property type="match status" value="1"/>
</dbReference>
<reference evidence="8" key="1">
    <citation type="submission" date="2025-08" db="UniProtKB">
        <authorList>
            <consortium name="RefSeq"/>
        </authorList>
    </citation>
    <scope>IDENTIFICATION</scope>
    <source>
        <tissue evidence="8">Leaves</tissue>
    </source>
</reference>
<protein>
    <submittedName>
        <fullName evidence="8">Disease resistance protein RPP2A-like isoform X1</fullName>
    </submittedName>
</protein>
<evidence type="ECO:0000259" key="4">
    <source>
        <dbReference type="Pfam" id="PF00931"/>
    </source>
</evidence>
<dbReference type="Pfam" id="PF23286">
    <property type="entry name" value="LRR_13"/>
    <property type="match status" value="1"/>
</dbReference>
<dbReference type="InterPro" id="IPR058192">
    <property type="entry name" value="WHD_ROQ1-like"/>
</dbReference>
<evidence type="ECO:0000256" key="2">
    <source>
        <dbReference type="ARBA" id="ARBA00022737"/>
    </source>
</evidence>
<evidence type="ECO:0000313" key="7">
    <source>
        <dbReference type="Proteomes" id="UP000235220"/>
    </source>
</evidence>